<feature type="transmembrane region" description="Helical" evidence="1">
    <location>
        <begin position="131"/>
        <end position="149"/>
    </location>
</feature>
<name>A0A328PG55_9EURY</name>
<feature type="transmembrane region" description="Helical" evidence="1">
    <location>
        <begin position="491"/>
        <end position="512"/>
    </location>
</feature>
<feature type="transmembrane region" description="Helical" evidence="1">
    <location>
        <begin position="12"/>
        <end position="31"/>
    </location>
</feature>
<feature type="transmembrane region" description="Helical" evidence="1">
    <location>
        <begin position="555"/>
        <end position="574"/>
    </location>
</feature>
<feature type="transmembrane region" description="Helical" evidence="1">
    <location>
        <begin position="290"/>
        <end position="307"/>
    </location>
</feature>
<feature type="transmembrane region" description="Helical" evidence="1">
    <location>
        <begin position="91"/>
        <end position="110"/>
    </location>
</feature>
<keyword evidence="1" id="KW-0812">Transmembrane</keyword>
<evidence type="ECO:0000313" key="2">
    <source>
        <dbReference type="EMBL" id="RAO78795.1"/>
    </source>
</evidence>
<keyword evidence="1" id="KW-0472">Membrane</keyword>
<feature type="transmembrane region" description="Helical" evidence="1">
    <location>
        <begin position="392"/>
        <end position="409"/>
    </location>
</feature>
<dbReference type="AlphaFoldDB" id="A0A328PG55"/>
<evidence type="ECO:0000313" key="3">
    <source>
        <dbReference type="Proteomes" id="UP000249782"/>
    </source>
</evidence>
<dbReference type="Pfam" id="PF09971">
    <property type="entry name" value="DUF2206"/>
    <property type="match status" value="1"/>
</dbReference>
<reference evidence="2 3" key="1">
    <citation type="submission" date="2018-06" db="EMBL/GenBank/DDBJ databases">
        <title>Draft genome sequence of hyperthermophilic methanogen Methanothermobacter tenebrarum sp. MCM-B 1447.</title>
        <authorList>
            <person name="Pore S.D."/>
            <person name="Dagar S."/>
            <person name="Dhakephalkar P.K."/>
        </authorList>
    </citation>
    <scope>NUCLEOTIDE SEQUENCE [LARGE SCALE GENOMIC DNA]</scope>
    <source>
        <strain evidence="2 3">MCM B 1447</strain>
    </source>
</reference>
<evidence type="ECO:0008006" key="4">
    <source>
        <dbReference type="Google" id="ProtNLM"/>
    </source>
</evidence>
<gene>
    <name evidence="2" type="ORF">DPC56_05925</name>
</gene>
<dbReference type="OrthoDB" id="71189at2157"/>
<feature type="transmembrane region" description="Helical" evidence="1">
    <location>
        <begin position="338"/>
        <end position="371"/>
    </location>
</feature>
<feature type="transmembrane region" description="Helical" evidence="1">
    <location>
        <begin position="155"/>
        <end position="175"/>
    </location>
</feature>
<feature type="transmembrane region" description="Helical" evidence="1">
    <location>
        <begin position="314"/>
        <end position="332"/>
    </location>
</feature>
<sequence>MEEETVKRDILYILILLILTDISIVTNIPFLRQSLPFLFFSIVPGYLLVKGFNIRLIEKFSLSVGLSLAFIMLTGLFVNSLYPLVLRPLSLVPLLVSLNILVLILLFFCFRKTGDISFSLGKEWKSVFSHPIVFFPLFLPILTVLGSYIMNIYSINLILLFMLISIPVYILILAMERDKVHPFVYPITLYCIGFSLLALNILPSNYIIGRDIHMEYYCFKTSLLNHHWDIHDPYHSYNSCLSITILPAIYKYLLGVPPTLIFKFYYLLIGAIVPVPMYVFARRILKSREFAFYATLLLMFQFAYTYMGQYARQLIAFLFFATAIMTLTIPIKESYKKILFIIFILATVFSHYTSSYVFFAVVAIPPFIIWASKHLKGRFHFPWKYSRTFSNKNLALLFFVIIFLWYAQVTGPQFRDVSNVIIETFRSMANFFSLDLRNYSEQAVLGIGIAHIPNFLSTFVHDVIFALIGIGVLGLFFKSEYRKKYGVSDEYIASTIVILAILASFVILPYVSKAYGGTRLFSQLLVILAPCFIIGVKFIVDYAKKFRMPFEREKLMRTLILALLILGFICTNYLQYELFGIPYSYAYDSGGERRYETFIYDSEVTGAQWLNNYGNKSATIHTDRVGDHRILLGFNKKPKTDHFFFNNTGPFQKGDYIYLRHLNINEELVFKDTPGRPPRFINGRLEMDNVEPLTKYFWLLTDKSTIYDNGGSMILFG</sequence>
<dbReference type="EMBL" id="QLOE01000007">
    <property type="protein sequence ID" value="RAO78795.1"/>
    <property type="molecule type" value="Genomic_DNA"/>
</dbReference>
<feature type="transmembrane region" description="Helical" evidence="1">
    <location>
        <begin position="459"/>
        <end position="479"/>
    </location>
</feature>
<evidence type="ECO:0000256" key="1">
    <source>
        <dbReference type="SAM" id="Phobius"/>
    </source>
</evidence>
<keyword evidence="1" id="KW-1133">Transmembrane helix</keyword>
<dbReference type="InterPro" id="IPR018701">
    <property type="entry name" value="DUF2206_membrane"/>
</dbReference>
<keyword evidence="3" id="KW-1185">Reference proteome</keyword>
<feature type="transmembrane region" description="Helical" evidence="1">
    <location>
        <begin position="524"/>
        <end position="543"/>
    </location>
</feature>
<accession>A0A328PG55</accession>
<protein>
    <recommendedName>
        <fullName evidence="4">DUF2206 domain-containing protein</fullName>
    </recommendedName>
</protein>
<organism evidence="2 3">
    <name type="scientific">Methanothermobacter tenebrarum</name>
    <dbReference type="NCBI Taxonomy" id="680118"/>
    <lineage>
        <taxon>Archaea</taxon>
        <taxon>Methanobacteriati</taxon>
        <taxon>Methanobacteriota</taxon>
        <taxon>Methanomada group</taxon>
        <taxon>Methanobacteria</taxon>
        <taxon>Methanobacteriales</taxon>
        <taxon>Methanobacteriaceae</taxon>
        <taxon>Methanothermobacter</taxon>
    </lineage>
</organism>
<proteinExistence type="predicted"/>
<comment type="caution">
    <text evidence="2">The sequence shown here is derived from an EMBL/GenBank/DDBJ whole genome shotgun (WGS) entry which is preliminary data.</text>
</comment>
<feature type="transmembrane region" description="Helical" evidence="1">
    <location>
        <begin position="187"/>
        <end position="208"/>
    </location>
</feature>
<dbReference type="RefSeq" id="WP_112094160.1">
    <property type="nucleotide sequence ID" value="NZ_QLOE01000007.1"/>
</dbReference>
<feature type="transmembrane region" description="Helical" evidence="1">
    <location>
        <begin position="64"/>
        <end position="85"/>
    </location>
</feature>
<dbReference type="Proteomes" id="UP000249782">
    <property type="component" value="Unassembled WGS sequence"/>
</dbReference>